<evidence type="ECO:0000256" key="2">
    <source>
        <dbReference type="ARBA" id="ARBA00022801"/>
    </source>
</evidence>
<dbReference type="EMBL" id="LGTK01000035">
    <property type="protein sequence ID" value="KPH74236.1"/>
    <property type="molecule type" value="Genomic_DNA"/>
</dbReference>
<organism evidence="3 4">
    <name type="scientific">Oceanobacillus caeni</name>
    <dbReference type="NCBI Taxonomy" id="405946"/>
    <lineage>
        <taxon>Bacteria</taxon>
        <taxon>Bacillati</taxon>
        <taxon>Bacillota</taxon>
        <taxon>Bacilli</taxon>
        <taxon>Bacillales</taxon>
        <taxon>Bacillaceae</taxon>
        <taxon>Oceanobacillus</taxon>
    </lineage>
</organism>
<comment type="caution">
    <text evidence="3">The sequence shown here is derived from an EMBL/GenBank/DDBJ whole genome shotgun (WGS) entry which is preliminary data.</text>
</comment>
<dbReference type="SUPFAM" id="SSF56601">
    <property type="entry name" value="beta-lactamase/transpeptidase-like"/>
    <property type="match status" value="1"/>
</dbReference>
<keyword evidence="4" id="KW-1185">Reference proteome</keyword>
<name>A0ABR5MID7_9BACI</name>
<dbReference type="InterPro" id="IPR000667">
    <property type="entry name" value="Peptidase_S13"/>
</dbReference>
<evidence type="ECO:0000256" key="1">
    <source>
        <dbReference type="ARBA" id="ARBA00006096"/>
    </source>
</evidence>
<keyword evidence="3" id="KW-0121">Carboxypeptidase</keyword>
<dbReference type="NCBIfam" id="TIGR00666">
    <property type="entry name" value="PBP4"/>
    <property type="match status" value="1"/>
</dbReference>
<keyword evidence="2" id="KW-0378">Hydrolase</keyword>
<dbReference type="Proteomes" id="UP000037854">
    <property type="component" value="Unassembled WGS sequence"/>
</dbReference>
<protein>
    <submittedName>
        <fullName evidence="3">D-alanyl-D-alanine carboxypeptidase</fullName>
    </submittedName>
</protein>
<dbReference type="Gene3D" id="3.40.710.10">
    <property type="entry name" value="DD-peptidase/beta-lactamase superfamily"/>
    <property type="match status" value="2"/>
</dbReference>
<dbReference type="PANTHER" id="PTHR30023:SF0">
    <property type="entry name" value="PENICILLIN-SENSITIVE CARBOXYPEPTIDASE A"/>
    <property type="match status" value="1"/>
</dbReference>
<accession>A0ABR5MID7</accession>
<dbReference type="Pfam" id="PF02113">
    <property type="entry name" value="Peptidase_S13"/>
    <property type="match status" value="1"/>
</dbReference>
<gene>
    <name evidence="3" type="ORF">AFL42_10710</name>
</gene>
<reference evidence="3 4" key="1">
    <citation type="submission" date="2015-07" db="EMBL/GenBank/DDBJ databases">
        <title>High-quality draft genome sequence of Oceanobacillus caeni HM6, a bacillus isolated from a human feces.</title>
        <authorList>
            <person name="Kumar J."/>
            <person name="Verma M.K."/>
            <person name="Pandey R."/>
            <person name="Bhambi M."/>
            <person name="Chauhan N."/>
        </authorList>
    </citation>
    <scope>NUCLEOTIDE SEQUENCE [LARGE SCALE GENOMIC DNA]</scope>
    <source>
        <strain evidence="3 4">HM6</strain>
    </source>
</reference>
<dbReference type="PRINTS" id="PR00922">
    <property type="entry name" value="DADACBPTASE3"/>
</dbReference>
<dbReference type="GO" id="GO:0004180">
    <property type="term" value="F:carboxypeptidase activity"/>
    <property type="evidence" value="ECO:0007669"/>
    <property type="project" value="UniProtKB-KW"/>
</dbReference>
<keyword evidence="3" id="KW-0645">Protease</keyword>
<evidence type="ECO:0000313" key="4">
    <source>
        <dbReference type="Proteomes" id="UP000037854"/>
    </source>
</evidence>
<dbReference type="Gene3D" id="3.50.80.20">
    <property type="entry name" value="D-Ala-D-Ala carboxypeptidase C, peptidase S13"/>
    <property type="match status" value="1"/>
</dbReference>
<dbReference type="InterPro" id="IPR012338">
    <property type="entry name" value="Beta-lactam/transpept-like"/>
</dbReference>
<evidence type="ECO:0000313" key="3">
    <source>
        <dbReference type="EMBL" id="KPH74236.1"/>
    </source>
</evidence>
<dbReference type="PANTHER" id="PTHR30023">
    <property type="entry name" value="D-ALANYL-D-ALANINE CARBOXYPEPTIDASE"/>
    <property type="match status" value="1"/>
</dbReference>
<sequence>MELIHASESITSEINPSWSLEEKLNKILEDERLQGSITGISVRKADTGEEIYSHHGNTRLHPASNMKILTASTALEVLGPDHKFKTRIYSDGELVGGVLKGNLYIQGGGDPTLLKEDIDELVNHLKKLEVRKVEGDLVADDTWYDNIRLSQDLNWSDEPFHTGAQISALTLSPDKDYDAGTVMLEIIPGKRQGDVAQVNVIPETDYVKILNQTRTVHKDEKKQLTIDRVHGENTIIVEGDIPIGASKEKTWAAVWDPTSYVLNIFASSLISNGISFSSELEQRLDAVPKDATLLAENQSMPLKELLLPFMKLSNNTIGEVLVKEMGKAVHGEGSWEKGLAVMEESIINLGMDPNLFLLRDGSGMSHKNFVSSSELTKLLYEIQQKDWFTVFENSLPVAGESEKLVGGTLRSRMDNLKGNVRAKTGSITGVQTLSGYVTNINGEKLIFSILNNNYIEDSMSAIQDTMVTILATHNLN</sequence>
<proteinExistence type="inferred from homology"/>
<comment type="similarity">
    <text evidence="1">Belongs to the peptidase S13 family.</text>
</comment>